<dbReference type="EMBL" id="BAAAGE010000001">
    <property type="protein sequence ID" value="GAA0718456.1"/>
    <property type="molecule type" value="Genomic_DNA"/>
</dbReference>
<evidence type="ECO:0000313" key="3">
    <source>
        <dbReference type="EMBL" id="GAA0718456.1"/>
    </source>
</evidence>
<dbReference type="PROSITE" id="PS51257">
    <property type="entry name" value="PROKAR_LIPOPROTEIN"/>
    <property type="match status" value="1"/>
</dbReference>
<dbReference type="Proteomes" id="UP001501758">
    <property type="component" value="Unassembled WGS sequence"/>
</dbReference>
<evidence type="ECO:0000313" key="4">
    <source>
        <dbReference type="Proteomes" id="UP001501758"/>
    </source>
</evidence>
<evidence type="ECO:0000256" key="2">
    <source>
        <dbReference type="SAM" id="SignalP"/>
    </source>
</evidence>
<gene>
    <name evidence="3" type="ORF">GCM10009430_16620</name>
</gene>
<sequence length="505" mass="55574">MMNIKSIIQKTCFLIIFLGLASCSFDNIEEYESQETISQDLDGDKSPPNFNSGNFYTPPPPNIKRVRFDGSTSAELNLFINRNKKDGAIIEIPQNTYTWGKVVLKSNIHLEIAAGTIIKPDMNRGAVFNIGTSKNGDRLENVSIVGKGGRFTIDMCDARFTNQFIAAARVGRVDNFKLSRFNIKDRRSILNSILMIHVSGASERKPGAKNGVIENISQTGSHTGYGLVQTYNCSNVLFKNLRCEGGITLRLETDDRSMKNDVKNGTKDGGVEDIFADGIHNSRGLSSLMLSPHFAQNGKVKARRITSTSSGFTIRYDEGTLAIFDSQRAFPLTDAGRTQFQDFVKAQFAGFTGRAFRENAFKRNNGTQWAVNLSPEILDHPNRSGYITSQIGDLKAGKFDNPTASKVVANYGTKAKLKQKHLKFIPCNQWNKMTDPGASFGLFKGFEYIGPSAGISIGDGVRITAQKWNNFPDGFIQNVNDNTQPKCADSPSSIQGATGNYPDCN</sequence>
<organism evidence="3 4">
    <name type="scientific">Aquimarina litoralis</name>
    <dbReference type="NCBI Taxonomy" id="584605"/>
    <lineage>
        <taxon>Bacteria</taxon>
        <taxon>Pseudomonadati</taxon>
        <taxon>Bacteroidota</taxon>
        <taxon>Flavobacteriia</taxon>
        <taxon>Flavobacteriales</taxon>
        <taxon>Flavobacteriaceae</taxon>
        <taxon>Aquimarina</taxon>
    </lineage>
</organism>
<keyword evidence="4" id="KW-1185">Reference proteome</keyword>
<evidence type="ECO:0000256" key="1">
    <source>
        <dbReference type="SAM" id="MobiDB-lite"/>
    </source>
</evidence>
<protein>
    <recommendedName>
        <fullName evidence="5">Right handed beta helix region</fullName>
    </recommendedName>
</protein>
<keyword evidence="2" id="KW-0732">Signal</keyword>
<name>A0ABP3TUW6_9FLAO</name>
<feature type="compositionally biased region" description="Polar residues" evidence="1">
    <location>
        <begin position="482"/>
        <end position="498"/>
    </location>
</feature>
<dbReference type="InterPro" id="IPR012334">
    <property type="entry name" value="Pectin_lyas_fold"/>
</dbReference>
<proteinExistence type="predicted"/>
<evidence type="ECO:0008006" key="5">
    <source>
        <dbReference type="Google" id="ProtNLM"/>
    </source>
</evidence>
<feature type="region of interest" description="Disordered" evidence="1">
    <location>
        <begin position="36"/>
        <end position="56"/>
    </location>
</feature>
<comment type="caution">
    <text evidence="3">The sequence shown here is derived from an EMBL/GenBank/DDBJ whole genome shotgun (WGS) entry which is preliminary data.</text>
</comment>
<feature type="region of interest" description="Disordered" evidence="1">
    <location>
        <begin position="482"/>
        <end position="505"/>
    </location>
</feature>
<dbReference type="InterPro" id="IPR011050">
    <property type="entry name" value="Pectin_lyase_fold/virulence"/>
</dbReference>
<dbReference type="Gene3D" id="2.160.20.10">
    <property type="entry name" value="Single-stranded right-handed beta-helix, Pectin lyase-like"/>
    <property type="match status" value="1"/>
</dbReference>
<feature type="chain" id="PRO_5045944796" description="Right handed beta helix region" evidence="2">
    <location>
        <begin position="22"/>
        <end position="505"/>
    </location>
</feature>
<dbReference type="SUPFAM" id="SSF51126">
    <property type="entry name" value="Pectin lyase-like"/>
    <property type="match status" value="1"/>
</dbReference>
<feature type="signal peptide" evidence="2">
    <location>
        <begin position="1"/>
        <end position="21"/>
    </location>
</feature>
<reference evidence="4" key="1">
    <citation type="journal article" date="2019" name="Int. J. Syst. Evol. Microbiol.">
        <title>The Global Catalogue of Microorganisms (GCM) 10K type strain sequencing project: providing services to taxonomists for standard genome sequencing and annotation.</title>
        <authorList>
            <consortium name="The Broad Institute Genomics Platform"/>
            <consortium name="The Broad Institute Genome Sequencing Center for Infectious Disease"/>
            <person name="Wu L."/>
            <person name="Ma J."/>
        </authorList>
    </citation>
    <scope>NUCLEOTIDE SEQUENCE [LARGE SCALE GENOMIC DNA]</scope>
    <source>
        <strain evidence="4">JCM 15974</strain>
    </source>
</reference>
<accession>A0ABP3TUW6</accession>